<dbReference type="EMBL" id="LAZR01002605">
    <property type="protein sequence ID" value="KKN27910.1"/>
    <property type="molecule type" value="Genomic_DNA"/>
</dbReference>
<proteinExistence type="predicted"/>
<evidence type="ECO:0000256" key="1">
    <source>
        <dbReference type="SAM" id="MobiDB-lite"/>
    </source>
</evidence>
<sequence length="438" mass="47011">MKLFTTVLALLLLCPLATAQETLLTLLRSDAVPQVTPDLLWRGGTQLEISWSDMPVTVQGGSEDFVFTRRSIVALPGPLSVDRVDSFAAYDRGDTLESVVAVYDQQGRVLHRRSPHKELGLAGLYRPFQQQWYRGPPVTQLTVDLACRVTASNAVSGSLSARCHFLVTVLFTTDAPDPDPAPTPTPTPAPACEVPHSEDPGWVFVDNSTAHPQDPGSRNFRTRHQLEAAKGAVGDRTGQPWLETLALLAEAVNAAGGCAAGPWDDEVVIKADDGLYEGYHAVSSRDGGYTGRPERSVWSYDTPVPPPGDCGLPLPPALHHFNLKCGTPWCDSTPIVGPDVAYCAAVGFTDGRSFCAVRPDCSGPGCEFKDRVACERLVVGGDPLWRTDGRLVIKGDNPSRARCCLPSSAGAKCRDAPSCSYIDVCTTAGFQCARVPRP</sequence>
<organism evidence="2">
    <name type="scientific">marine sediment metagenome</name>
    <dbReference type="NCBI Taxonomy" id="412755"/>
    <lineage>
        <taxon>unclassified sequences</taxon>
        <taxon>metagenomes</taxon>
        <taxon>ecological metagenomes</taxon>
    </lineage>
</organism>
<reference evidence="2" key="1">
    <citation type="journal article" date="2015" name="Nature">
        <title>Complex archaea that bridge the gap between prokaryotes and eukaryotes.</title>
        <authorList>
            <person name="Spang A."/>
            <person name="Saw J.H."/>
            <person name="Jorgensen S.L."/>
            <person name="Zaremba-Niedzwiedzka K."/>
            <person name="Martijn J."/>
            <person name="Lind A.E."/>
            <person name="van Eijk R."/>
            <person name="Schleper C."/>
            <person name="Guy L."/>
            <person name="Ettema T.J."/>
        </authorList>
    </citation>
    <scope>NUCLEOTIDE SEQUENCE</scope>
</reference>
<protein>
    <submittedName>
        <fullName evidence="2">Uncharacterized protein</fullName>
    </submittedName>
</protein>
<name>A0A0F9P7Q8_9ZZZZ</name>
<feature type="compositionally biased region" description="Pro residues" evidence="1">
    <location>
        <begin position="178"/>
        <end position="189"/>
    </location>
</feature>
<comment type="caution">
    <text evidence="2">The sequence shown here is derived from an EMBL/GenBank/DDBJ whole genome shotgun (WGS) entry which is preliminary data.</text>
</comment>
<dbReference type="AlphaFoldDB" id="A0A0F9P7Q8"/>
<accession>A0A0F9P7Q8</accession>
<evidence type="ECO:0000313" key="2">
    <source>
        <dbReference type="EMBL" id="KKN27910.1"/>
    </source>
</evidence>
<gene>
    <name evidence="2" type="ORF">LCGC14_0859650</name>
</gene>
<feature type="region of interest" description="Disordered" evidence="1">
    <location>
        <begin position="176"/>
        <end position="198"/>
    </location>
</feature>